<organism evidence="2 3">
    <name type="scientific">Candidatus Butyricicoccus avistercoris</name>
    <dbReference type="NCBI Taxonomy" id="2838518"/>
    <lineage>
        <taxon>Bacteria</taxon>
        <taxon>Bacillati</taxon>
        <taxon>Bacillota</taxon>
        <taxon>Clostridia</taxon>
        <taxon>Eubacteriales</taxon>
        <taxon>Butyricicoccaceae</taxon>
        <taxon>Butyricicoccus</taxon>
    </lineage>
</organism>
<accession>A0A9D1PJ09</accession>
<reference evidence="2" key="1">
    <citation type="journal article" date="2021" name="PeerJ">
        <title>Extensive microbial diversity within the chicken gut microbiome revealed by metagenomics and culture.</title>
        <authorList>
            <person name="Gilroy R."/>
            <person name="Ravi A."/>
            <person name="Getino M."/>
            <person name="Pursley I."/>
            <person name="Horton D.L."/>
            <person name="Alikhan N.F."/>
            <person name="Baker D."/>
            <person name="Gharbi K."/>
            <person name="Hall N."/>
            <person name="Watson M."/>
            <person name="Adriaenssens E.M."/>
            <person name="Foster-Nyarko E."/>
            <person name="Jarju S."/>
            <person name="Secka A."/>
            <person name="Antonio M."/>
            <person name="Oren A."/>
            <person name="Chaudhuri R.R."/>
            <person name="La Ragione R."/>
            <person name="Hildebrand F."/>
            <person name="Pallen M.J."/>
        </authorList>
    </citation>
    <scope>NUCLEOTIDE SEQUENCE</scope>
    <source>
        <strain evidence="2">CHK193-4272</strain>
    </source>
</reference>
<feature type="transmembrane region" description="Helical" evidence="1">
    <location>
        <begin position="40"/>
        <end position="61"/>
    </location>
</feature>
<keyword evidence="1" id="KW-0472">Membrane</keyword>
<sequence>MSSKTFKWIVYLSVMSFLWLISAALAATFTYDSAFKPSKIMSIISGVYLFVLLLVIMVGNIARVRMLMFMTSLYSIGVCVRSVFGVLISILIIDEPHNKLWFSILDALTLPFTGFYYIASLLTSHFVTEIYWIGLACISMIILCFSLVGFMAVTGRNKKVIYASENKKHIDDMIRLKTEQIEENNKFLEKISYSDKKQ</sequence>
<dbReference type="AlphaFoldDB" id="A0A9D1PJ09"/>
<dbReference type="Proteomes" id="UP000886808">
    <property type="component" value="Unassembled WGS sequence"/>
</dbReference>
<feature type="transmembrane region" description="Helical" evidence="1">
    <location>
        <begin position="73"/>
        <end position="93"/>
    </location>
</feature>
<dbReference type="EMBL" id="DXIE01000043">
    <property type="protein sequence ID" value="HIV62650.1"/>
    <property type="molecule type" value="Genomic_DNA"/>
</dbReference>
<proteinExistence type="predicted"/>
<feature type="transmembrane region" description="Helical" evidence="1">
    <location>
        <begin position="130"/>
        <end position="153"/>
    </location>
</feature>
<gene>
    <name evidence="2" type="ORF">H9746_07405</name>
</gene>
<feature type="transmembrane region" description="Helical" evidence="1">
    <location>
        <begin position="100"/>
        <end position="118"/>
    </location>
</feature>
<comment type="caution">
    <text evidence="2">The sequence shown here is derived from an EMBL/GenBank/DDBJ whole genome shotgun (WGS) entry which is preliminary data.</text>
</comment>
<evidence type="ECO:0000256" key="1">
    <source>
        <dbReference type="SAM" id="Phobius"/>
    </source>
</evidence>
<feature type="transmembrane region" description="Helical" evidence="1">
    <location>
        <begin position="6"/>
        <end position="28"/>
    </location>
</feature>
<keyword evidence="1" id="KW-0812">Transmembrane</keyword>
<protein>
    <submittedName>
        <fullName evidence="2">Uncharacterized protein</fullName>
    </submittedName>
</protein>
<evidence type="ECO:0000313" key="2">
    <source>
        <dbReference type="EMBL" id="HIV62650.1"/>
    </source>
</evidence>
<reference evidence="2" key="2">
    <citation type="submission" date="2021-04" db="EMBL/GenBank/DDBJ databases">
        <authorList>
            <person name="Gilroy R."/>
        </authorList>
    </citation>
    <scope>NUCLEOTIDE SEQUENCE</scope>
    <source>
        <strain evidence="2">CHK193-4272</strain>
    </source>
</reference>
<name>A0A9D1PJ09_9FIRM</name>
<keyword evidence="1" id="KW-1133">Transmembrane helix</keyword>
<evidence type="ECO:0000313" key="3">
    <source>
        <dbReference type="Proteomes" id="UP000886808"/>
    </source>
</evidence>